<feature type="domain" description="C2" evidence="8">
    <location>
        <begin position="1"/>
        <end position="179"/>
    </location>
</feature>
<feature type="domain" description="C2" evidence="8">
    <location>
        <begin position="499"/>
        <end position="622"/>
    </location>
</feature>
<comment type="subcellular location">
    <subcellularLocation>
        <location evidence="1">Membrane</location>
        <topology evidence="1">Single-pass membrane protein</topology>
    </subcellularLocation>
</comment>
<dbReference type="Gene3D" id="2.60.40.150">
    <property type="entry name" value="C2 domain"/>
    <property type="match status" value="5"/>
</dbReference>
<dbReference type="Pfam" id="PF08151">
    <property type="entry name" value="FerI"/>
    <property type="match status" value="1"/>
</dbReference>
<dbReference type="SMART" id="SM01202">
    <property type="entry name" value="FerI"/>
    <property type="match status" value="1"/>
</dbReference>
<keyword evidence="9" id="KW-1185">Reference proteome</keyword>
<feature type="region of interest" description="Disordered" evidence="6">
    <location>
        <begin position="185"/>
        <end position="220"/>
    </location>
</feature>
<keyword evidence="3" id="KW-0677">Repeat</keyword>
<evidence type="ECO:0000256" key="1">
    <source>
        <dbReference type="ARBA" id="ARBA00004167"/>
    </source>
</evidence>
<feature type="domain" description="C2" evidence="8">
    <location>
        <begin position="324"/>
        <end position="449"/>
    </location>
</feature>
<dbReference type="InterPro" id="IPR037725">
    <property type="entry name" value="C2F_Ferlin"/>
</dbReference>
<evidence type="ECO:0000256" key="5">
    <source>
        <dbReference type="ARBA" id="ARBA00023136"/>
    </source>
</evidence>
<dbReference type="SUPFAM" id="SSF49562">
    <property type="entry name" value="C2 domain (Calcium/lipid-binding domain, CaLB)"/>
    <property type="match status" value="6"/>
</dbReference>
<feature type="transmembrane region" description="Helical" evidence="7">
    <location>
        <begin position="1333"/>
        <end position="1355"/>
    </location>
</feature>
<dbReference type="Pfam" id="PF16165">
    <property type="entry name" value="Ferlin_C"/>
    <property type="match status" value="1"/>
</dbReference>
<dbReference type="InterPro" id="IPR012968">
    <property type="entry name" value="FerIin_dom"/>
</dbReference>
<keyword evidence="2 7" id="KW-0812">Transmembrane</keyword>
<dbReference type="Pfam" id="PF22901">
    <property type="entry name" value="dsrm_Ferlin"/>
    <property type="match status" value="1"/>
</dbReference>
<evidence type="ECO:0000313" key="10">
    <source>
        <dbReference type="RefSeq" id="XP_014669979.1"/>
    </source>
</evidence>
<gene>
    <name evidence="10" type="primary">LOC106810986</name>
</gene>
<dbReference type="RefSeq" id="XP_014669979.1">
    <property type="nucleotide sequence ID" value="XM_014814493.1"/>
</dbReference>
<dbReference type="InterPro" id="IPR055072">
    <property type="entry name" value="Ferlin_DSRM"/>
</dbReference>
<protein>
    <submittedName>
        <fullName evidence="10">Otoferlin-like</fullName>
    </submittedName>
</protein>
<evidence type="ECO:0000256" key="3">
    <source>
        <dbReference type="ARBA" id="ARBA00022737"/>
    </source>
</evidence>
<dbReference type="Proteomes" id="UP000695022">
    <property type="component" value="Unplaced"/>
</dbReference>
<dbReference type="InterPro" id="IPR035892">
    <property type="entry name" value="C2_domain_sf"/>
</dbReference>
<dbReference type="InterPro" id="IPR037724">
    <property type="entry name" value="C2E_Ferlin"/>
</dbReference>
<feature type="domain" description="C2" evidence="8">
    <location>
        <begin position="842"/>
        <end position="963"/>
    </location>
</feature>
<accession>A0ABM1ECQ8</accession>
<organism evidence="9 10">
    <name type="scientific">Priapulus caudatus</name>
    <name type="common">Priapulid worm</name>
    <dbReference type="NCBI Taxonomy" id="37621"/>
    <lineage>
        <taxon>Eukaryota</taxon>
        <taxon>Metazoa</taxon>
        <taxon>Ecdysozoa</taxon>
        <taxon>Scalidophora</taxon>
        <taxon>Priapulida</taxon>
        <taxon>Priapulimorpha</taxon>
        <taxon>Priapulimorphida</taxon>
        <taxon>Priapulidae</taxon>
        <taxon>Priapulus</taxon>
    </lineage>
</organism>
<keyword evidence="4 7" id="KW-1133">Transmembrane helix</keyword>
<dbReference type="InterPro" id="IPR037721">
    <property type="entry name" value="Ferlin"/>
</dbReference>
<name>A0ABM1ECQ8_PRICU</name>
<dbReference type="PROSITE" id="PS50004">
    <property type="entry name" value="C2"/>
    <property type="match status" value="5"/>
</dbReference>
<reference evidence="10" key="1">
    <citation type="submission" date="2025-08" db="UniProtKB">
        <authorList>
            <consortium name="RefSeq"/>
        </authorList>
    </citation>
    <scope>IDENTIFICATION</scope>
</reference>
<dbReference type="PANTHER" id="PTHR12546">
    <property type="entry name" value="FER-1-LIKE"/>
    <property type="match status" value="1"/>
</dbReference>
<dbReference type="CDD" id="cd04017">
    <property type="entry name" value="C2D_Ferlin"/>
    <property type="match status" value="1"/>
</dbReference>
<keyword evidence="5 7" id="KW-0472">Membrane</keyword>
<evidence type="ECO:0000256" key="4">
    <source>
        <dbReference type="ARBA" id="ARBA00022989"/>
    </source>
</evidence>
<sequence length="1368" mass="154743">MEARQLAGLNMDPVVCVQVGEQKKYTSVKESTNCPYWNEKPKVGPLLGHLLQMNLPTTRCSSDSDPSCRVYDHQFYHKWALLTDPHDISSGPKGYLKCDISVIGKGDAVKAKTSIKKHCYQPVWHEQVIFTEMFPPLCRRIKLQLRDGDGINDTVIGTHFLDLAKISNEGDKGNAGNCLDGYNKPASRGGDSDDEDAESHMRYCSLSNSNSTGGSGKTKLDKERQRLCQREIEHVGVMARTMKALTTKTNLREKLKATTGLLQKLKHLAEELPGKKGVGPTGWSMQGKLTLYLWLGLAKNKKEYLAGLPKGYEDTMELKNSMRPTGIPPILISYPEKVTFQLRAHMYQGRSLIGSDASGLSDPFCRVVFTTKSHSTQVIDETLSPTWDEMLVFDDVVIHGSRDEIKADPLTVVIEIFDQDRVGKAEFIGRALAKPHVKMSEEPYVRPNFPPSLDWYDIYRGSERAGELLAAFELLQLGGEKESGVPDVPAPVADESSDRGPIIPVPKGIRPVLSKHRIEILFWGLRDLKRVQFMSVESPRVDIECAGHVLQSALISDLKKNPNFPVPVKYMDVDLPDNELYCPPLTIRVVDCRSFGRYILVGTHVINSMHKFMYIPTTKTTKQAIKKMFGKDVDQQQTLSTPADGFAITIDNEDKAPLLPRPRPGDDSAIVTINTAMHIARIATSLQPDNKAVKQEANLKRRRKSSILDDDMNTEALDWWSKYFASLEELIECGKASPEEAPPVDPLDVDQAKSGVKLPPGIHSRSKEEDDKNGAVVRGKEAKKMEKALKKEWQMRRCGETKKHGFKSAANVIRLAKNLSPKGSLKVYRIPLPPDIDDHTIMGGDPQYGMFQGLPSNDPVKVMVRVYVVKATDLHPADINGKADPYIVIQLGRTKISDKENYISKQLNPVFGKCFDIEATFPMESSLTVQIYDWDLVGSDDLIGQTTIDLENRFYSRHRATCGLGKTYETSGYNMWRDPMKPVQILGKLCKEGKLDGPHFQRDRVRIANRIFTIEQTEQQHEDEEFSKKDMEEHLALAALHHWEEIPKVGCKLVPEHVETRALYNPDKIGIEQGKLEMWVEMFPMDMPSPGPAVEIAPRKPKSYELRVIIWNTDEVVLEDDAFFSGEKMSDIYVKGWIKGPEDTQSTDIHYRSLTGEGNFNWRFVFPFDYLVAEEKIVISRKESLFSWDETETKVPARMHMQVWDADHFSADDFLGAFTMDLNRFPRGAKSAKLCTLNMLKTDGSVPMMSIFKQRRVKGWWPFYIKKENDELELTGKVEAEMHLLTEEEAEKSPAGLGRNEPEPLDKPNRPDSSFIWFLNPLKSIRYILWHNYRWMIIKVILVLLLAVLLGLFFYSMPGYTVKKIMGA</sequence>
<dbReference type="PANTHER" id="PTHR12546:SF60">
    <property type="entry name" value="MISFIRE, ISOFORM F"/>
    <property type="match status" value="1"/>
</dbReference>
<evidence type="ECO:0000256" key="2">
    <source>
        <dbReference type="ARBA" id="ARBA00022692"/>
    </source>
</evidence>
<dbReference type="CDD" id="cd08374">
    <property type="entry name" value="C2F_Ferlin"/>
    <property type="match status" value="1"/>
</dbReference>
<dbReference type="Pfam" id="PF00168">
    <property type="entry name" value="C2"/>
    <property type="match status" value="4"/>
</dbReference>
<evidence type="ECO:0000256" key="6">
    <source>
        <dbReference type="SAM" id="MobiDB-lite"/>
    </source>
</evidence>
<dbReference type="InterPro" id="IPR032362">
    <property type="entry name" value="Ferlin_C"/>
</dbReference>
<evidence type="ECO:0000256" key="7">
    <source>
        <dbReference type="SAM" id="Phobius"/>
    </source>
</evidence>
<dbReference type="GeneID" id="106810986"/>
<feature type="domain" description="C2" evidence="8">
    <location>
        <begin position="1086"/>
        <end position="1236"/>
    </location>
</feature>
<evidence type="ECO:0000259" key="8">
    <source>
        <dbReference type="PROSITE" id="PS50004"/>
    </source>
</evidence>
<evidence type="ECO:0000313" key="9">
    <source>
        <dbReference type="Proteomes" id="UP000695022"/>
    </source>
</evidence>
<proteinExistence type="predicted"/>
<dbReference type="CDD" id="cd04037">
    <property type="entry name" value="C2E_Ferlin"/>
    <property type="match status" value="1"/>
</dbReference>
<dbReference type="InterPro" id="IPR037723">
    <property type="entry name" value="C2D_Ferlin"/>
</dbReference>
<dbReference type="InterPro" id="IPR000008">
    <property type="entry name" value="C2_dom"/>
</dbReference>
<dbReference type="SMART" id="SM00239">
    <property type="entry name" value="C2"/>
    <property type="match status" value="4"/>
</dbReference>